<evidence type="ECO:0000313" key="1">
    <source>
        <dbReference type="EMBL" id="ERL50141.1"/>
    </source>
</evidence>
<evidence type="ECO:0000313" key="2">
    <source>
        <dbReference type="Proteomes" id="UP000019113"/>
    </source>
</evidence>
<organism evidence="1 2">
    <name type="scientific">Halomonas huangheensis</name>
    <dbReference type="NCBI Taxonomy" id="1178482"/>
    <lineage>
        <taxon>Bacteria</taxon>
        <taxon>Pseudomonadati</taxon>
        <taxon>Pseudomonadota</taxon>
        <taxon>Gammaproteobacteria</taxon>
        <taxon>Oceanospirillales</taxon>
        <taxon>Halomonadaceae</taxon>
        <taxon>Halomonas</taxon>
    </lineage>
</organism>
<gene>
    <name evidence="1" type="ORF">BJB45_03170</name>
</gene>
<name>W1N4P6_9GAMM</name>
<protein>
    <submittedName>
        <fullName evidence="1">Uncharacterized protein</fullName>
    </submittedName>
</protein>
<reference evidence="1 2" key="1">
    <citation type="submission" date="2013-08" db="EMBL/GenBank/DDBJ databases">
        <title>draft genome of Halomonas huanghegensis, strain BJGMM-B45T.</title>
        <authorList>
            <person name="Miao C."/>
            <person name="Wan Y."/>
            <person name="Jin W."/>
        </authorList>
    </citation>
    <scope>NUCLEOTIDE SEQUENCE [LARGE SCALE GENOMIC DNA]</scope>
    <source>
        <strain evidence="1 2">BJGMM-B45</strain>
    </source>
</reference>
<sequence length="472" mass="50685">MVSSLVFGMSLFSPLVLADTQRLEEDLAHWSDAGHVRVGEVRQVADDLSRASNISIVENSDTRLQVEQYDVEGDYDAPDRVVMSGLVLTAPDVRMEVGRLVIDEPSKAVWELDHPELELSAANIVAQDVTLATRVSGADMRAYSGDPAPPQRITMEVDAIEALALDVSSEHGSLGSLTLKGLSSTMSGLDGWRLALESLALSDFSWGAPRGALLVGGMTLAELAVNKDDVQVAGITRLTSTSEITAERLTSHSVLDEAFVDFNQLIGLVPIEDRSAIRMVTNVMTGDSERFTMSGEGAGVIEARGASLLAHSDSHLDIPGSFGLTLDYEFPLALSKGQTAEELFTRFADYSLVLDPLEELGDFWLPVKPLGGHLSVVYHNQGMIDRLMSVAAVTMGQSRSELLASMSAELEQGEQRRSLTSPQVVGSVLKLLAGEASTLRLDLELPPSVAIHKLVNNPEGVVEHLVVTASTE</sequence>
<dbReference type="AlphaFoldDB" id="W1N4P6"/>
<keyword evidence="2" id="KW-1185">Reference proteome</keyword>
<dbReference type="PATRIC" id="fig|1178482.3.peg.3237"/>
<dbReference type="Proteomes" id="UP000019113">
    <property type="component" value="Unassembled WGS sequence"/>
</dbReference>
<comment type="caution">
    <text evidence="1">The sequence shown here is derived from an EMBL/GenBank/DDBJ whole genome shotgun (WGS) entry which is preliminary data.</text>
</comment>
<accession>W1N4P6</accession>
<dbReference type="EMBL" id="AVBC01000039">
    <property type="protein sequence ID" value="ERL50141.1"/>
    <property type="molecule type" value="Genomic_DNA"/>
</dbReference>
<proteinExistence type="predicted"/>
<dbReference type="STRING" id="1178482.AR456_04655"/>